<dbReference type="Proteomes" id="UP000001449">
    <property type="component" value="Unassembled WGS sequence"/>
</dbReference>
<proteinExistence type="inferred from homology"/>
<evidence type="ECO:0000256" key="1">
    <source>
        <dbReference type="ARBA" id="ARBA00008645"/>
    </source>
</evidence>
<reference evidence="3 4" key="2">
    <citation type="journal article" date="2008" name="Nature">
        <title>The Phaeodactylum genome reveals the evolutionary history of diatom genomes.</title>
        <authorList>
            <person name="Bowler C."/>
            <person name="Allen A.E."/>
            <person name="Badger J.H."/>
            <person name="Grimwood J."/>
            <person name="Jabbari K."/>
            <person name="Kuo A."/>
            <person name="Maheswari U."/>
            <person name="Martens C."/>
            <person name="Maumus F."/>
            <person name="Otillar R.P."/>
            <person name="Rayko E."/>
            <person name="Salamov A."/>
            <person name="Vandepoele K."/>
            <person name="Beszteri B."/>
            <person name="Gruber A."/>
            <person name="Heijde M."/>
            <person name="Katinka M."/>
            <person name="Mock T."/>
            <person name="Valentin K."/>
            <person name="Verret F."/>
            <person name="Berges J.A."/>
            <person name="Brownlee C."/>
            <person name="Cadoret J.P."/>
            <person name="Chiovitti A."/>
            <person name="Choi C.J."/>
            <person name="Coesel S."/>
            <person name="De Martino A."/>
            <person name="Detter J.C."/>
            <person name="Durkin C."/>
            <person name="Falciatore A."/>
            <person name="Fournet J."/>
            <person name="Haruta M."/>
            <person name="Huysman M.J."/>
            <person name="Jenkins B.D."/>
            <person name="Jiroutova K."/>
            <person name="Jorgensen R.E."/>
            <person name="Joubert Y."/>
            <person name="Kaplan A."/>
            <person name="Kroger N."/>
            <person name="Kroth P.G."/>
            <person name="La Roche J."/>
            <person name="Lindquist E."/>
            <person name="Lommer M."/>
            <person name="Martin-Jezequel V."/>
            <person name="Lopez P.J."/>
            <person name="Lucas S."/>
            <person name="Mangogna M."/>
            <person name="McGinnis K."/>
            <person name="Medlin L.K."/>
            <person name="Montsant A."/>
            <person name="Oudot-Le Secq M.P."/>
            <person name="Napoli C."/>
            <person name="Obornik M."/>
            <person name="Parker M.S."/>
            <person name="Petit J.L."/>
            <person name="Porcel B.M."/>
            <person name="Poulsen N."/>
            <person name="Robison M."/>
            <person name="Rychlewski L."/>
            <person name="Rynearson T.A."/>
            <person name="Schmutz J."/>
            <person name="Shapiro H."/>
            <person name="Siaut M."/>
            <person name="Stanley M."/>
            <person name="Sussman M.R."/>
            <person name="Taylor A.R."/>
            <person name="Vardi A."/>
            <person name="von Dassow P."/>
            <person name="Vyverman W."/>
            <person name="Willis A."/>
            <person name="Wyrwicz L.S."/>
            <person name="Rokhsar D.S."/>
            <person name="Weissenbach J."/>
            <person name="Armbrust E.V."/>
            <person name="Green B.R."/>
            <person name="Van de Peer Y."/>
            <person name="Grigoriev I.V."/>
        </authorList>
    </citation>
    <scope>NUCLEOTIDE SEQUENCE [LARGE SCALE GENOMIC DNA]</scope>
    <source>
        <strain evidence="3 4">CCMP1335</strain>
    </source>
</reference>
<name>B8LEG6_THAPS</name>
<sequence>MTFTCFVFDEWNPSESVVLSFSSPDLAEPVIVLGTSTSPFLRTRPTLSSSDTPQANNPPKTTIHSIMSSIQTIEEFIPLPLGKTFVRWDFIPQIRNDNPSTKVEEDSSTPLSLPTDDPPLLFMLHGATVPNWQFDDIVEELLGNSTHEVYRILRMDLYGHGQSARPKDVRYNLNLFVEQVLDVLGALNLLNDDINSGKKRLVGIGHSMGSAVLSAVASSTTTTRSTVFQQLILVAPMLDYITLNPHSRLLNIPIVGENLMQYAIIPKLKERRRQRYGAIGKAELGERFVKDIEYTAMSSGDNDDDDDDELTFDDVLLRMFRHGAVGDQSEVYQSLGDVMQSSSSQRSIKVHVMHGSNDTVANGKQIEQIIGMLGKKMECSTEQRRWNTFDCNACFGNGRTNNDELDRTNHLEERGVTYTELDGLEHNMLLSHPEFLIDE</sequence>
<keyword evidence="4" id="KW-1185">Reference proteome</keyword>
<dbReference type="KEGG" id="tps:THAPSDRAFT_bd841"/>
<gene>
    <name evidence="3" type="ORF">THAPSDRAFT_bd841</name>
</gene>
<dbReference type="RefSeq" id="XP_002297407.1">
    <property type="nucleotide sequence ID" value="XM_002297371.1"/>
</dbReference>
<dbReference type="InterPro" id="IPR000073">
    <property type="entry name" value="AB_hydrolase_1"/>
</dbReference>
<organism evidence="3 4">
    <name type="scientific">Thalassiosira pseudonana</name>
    <name type="common">Marine diatom</name>
    <name type="synonym">Cyclotella nana</name>
    <dbReference type="NCBI Taxonomy" id="35128"/>
    <lineage>
        <taxon>Eukaryota</taxon>
        <taxon>Sar</taxon>
        <taxon>Stramenopiles</taxon>
        <taxon>Ochrophyta</taxon>
        <taxon>Bacillariophyta</taxon>
        <taxon>Coscinodiscophyceae</taxon>
        <taxon>Thalassiosirophycidae</taxon>
        <taxon>Thalassiosirales</taxon>
        <taxon>Thalassiosiraceae</taxon>
        <taxon>Thalassiosira</taxon>
    </lineage>
</organism>
<dbReference type="Pfam" id="PF12697">
    <property type="entry name" value="Abhydrolase_6"/>
    <property type="match status" value="1"/>
</dbReference>
<feature type="domain" description="AB hydrolase-1" evidence="2">
    <location>
        <begin position="122"/>
        <end position="253"/>
    </location>
</feature>
<dbReference type="Gene3D" id="3.40.50.1820">
    <property type="entry name" value="alpha/beta hydrolase"/>
    <property type="match status" value="1"/>
</dbReference>
<reference evidence="3 4" key="1">
    <citation type="journal article" date="2004" name="Science">
        <title>The genome of the diatom Thalassiosira pseudonana: ecology, evolution, and metabolism.</title>
        <authorList>
            <person name="Armbrust E.V."/>
            <person name="Berges J.A."/>
            <person name="Bowler C."/>
            <person name="Green B.R."/>
            <person name="Martinez D."/>
            <person name="Putnam N.H."/>
            <person name="Zhou S."/>
            <person name="Allen A.E."/>
            <person name="Apt K.E."/>
            <person name="Bechner M."/>
            <person name="Brzezinski M.A."/>
            <person name="Chaal B.K."/>
            <person name="Chiovitti A."/>
            <person name="Davis A.K."/>
            <person name="Demarest M.S."/>
            <person name="Detter J.C."/>
            <person name="Glavina T."/>
            <person name="Goodstein D."/>
            <person name="Hadi M.Z."/>
            <person name="Hellsten U."/>
            <person name="Hildebrand M."/>
            <person name="Jenkins B.D."/>
            <person name="Jurka J."/>
            <person name="Kapitonov V.V."/>
            <person name="Kroger N."/>
            <person name="Lau W.W."/>
            <person name="Lane T.W."/>
            <person name="Larimer F.W."/>
            <person name="Lippmeier J.C."/>
            <person name="Lucas S."/>
            <person name="Medina M."/>
            <person name="Montsant A."/>
            <person name="Obornik M."/>
            <person name="Parker M.S."/>
            <person name="Palenik B."/>
            <person name="Pazour G.J."/>
            <person name="Richardson P.M."/>
            <person name="Rynearson T.A."/>
            <person name="Saito M.A."/>
            <person name="Schwartz D.C."/>
            <person name="Thamatrakoln K."/>
            <person name="Valentin K."/>
            <person name="Vardi A."/>
            <person name="Wilkerson F.P."/>
            <person name="Rokhsar D.S."/>
        </authorList>
    </citation>
    <scope>NUCLEOTIDE SEQUENCE [LARGE SCALE GENOMIC DNA]</scope>
    <source>
        <strain evidence="3 4">CCMP1335</strain>
    </source>
</reference>
<dbReference type="InterPro" id="IPR029058">
    <property type="entry name" value="AB_hydrolase_fold"/>
</dbReference>
<evidence type="ECO:0000259" key="2">
    <source>
        <dbReference type="Pfam" id="PF12697"/>
    </source>
</evidence>
<dbReference type="InParanoid" id="B8LEG6"/>
<dbReference type="SUPFAM" id="SSF53474">
    <property type="entry name" value="alpha/beta-Hydrolases"/>
    <property type="match status" value="1"/>
</dbReference>
<dbReference type="PaxDb" id="35128-Thapsdraft841"/>
<comment type="similarity">
    <text evidence="1">Belongs to the AB hydrolase superfamily.</text>
</comment>
<dbReference type="PANTHER" id="PTHR43039">
    <property type="entry name" value="ESTERASE-RELATED"/>
    <property type="match status" value="1"/>
</dbReference>
<dbReference type="HOGENOM" id="CLU_624883_0_0_1"/>
<protein>
    <recommendedName>
        <fullName evidence="2">AB hydrolase-1 domain-containing protein</fullName>
    </recommendedName>
</protein>
<accession>B8LEG6</accession>
<evidence type="ECO:0000313" key="3">
    <source>
        <dbReference type="EMBL" id="EED86277.1"/>
    </source>
</evidence>
<dbReference type="EMBL" id="DS999440">
    <property type="protein sequence ID" value="EED86277.1"/>
    <property type="molecule type" value="Genomic_DNA"/>
</dbReference>
<dbReference type="AlphaFoldDB" id="B8LEG6"/>
<evidence type="ECO:0000313" key="4">
    <source>
        <dbReference type="Proteomes" id="UP000001449"/>
    </source>
</evidence>
<dbReference type="GeneID" id="7447727"/>